<dbReference type="InterPro" id="IPR033887">
    <property type="entry name" value="PTS_IIA_man"/>
</dbReference>
<comment type="subcellular location">
    <subcellularLocation>
        <location evidence="1">Cytoplasm</location>
    </subcellularLocation>
</comment>
<evidence type="ECO:0000256" key="6">
    <source>
        <dbReference type="ARBA" id="ARBA00022683"/>
    </source>
</evidence>
<evidence type="ECO:0000313" key="9">
    <source>
        <dbReference type="EMBL" id="PQF24657.1"/>
    </source>
</evidence>
<dbReference type="Pfam" id="PF03610">
    <property type="entry name" value="EIIA-man"/>
    <property type="match status" value="1"/>
</dbReference>
<reference evidence="9 10" key="1">
    <citation type="journal article" date="2018" name="Pathog. Dis.">
        <title>Whole-genome sequencing based characterization of antimicrobial resistance in Enterococcus.</title>
        <authorList>
            <person name="Tyson G."/>
        </authorList>
    </citation>
    <scope>NUCLEOTIDE SEQUENCE [LARGE SCALE GENOMIC DNA]</scope>
    <source>
        <strain evidence="9 10">CVM N55263</strain>
    </source>
</reference>
<protein>
    <submittedName>
        <fullName evidence="9">PTS fructose transporter subunit IIA</fullName>
    </submittedName>
</protein>
<dbReference type="GO" id="GO:0016301">
    <property type="term" value="F:kinase activity"/>
    <property type="evidence" value="ECO:0007669"/>
    <property type="project" value="UniProtKB-KW"/>
</dbReference>
<gene>
    <name evidence="9" type="ORF">CUS89_03665</name>
</gene>
<dbReference type="RefSeq" id="WP_104871085.1">
    <property type="nucleotide sequence ID" value="NZ_PUAP01000011.1"/>
</dbReference>
<keyword evidence="7" id="KW-0418">Kinase</keyword>
<dbReference type="SUPFAM" id="SSF53062">
    <property type="entry name" value="PTS system fructose IIA component-like"/>
    <property type="match status" value="1"/>
</dbReference>
<comment type="caution">
    <text evidence="9">The sequence shown here is derived from an EMBL/GenBank/DDBJ whole genome shotgun (WGS) entry which is preliminary data.</text>
</comment>
<dbReference type="PANTHER" id="PTHR33799">
    <property type="entry name" value="PTS PERMEASE-RELATED-RELATED"/>
    <property type="match status" value="1"/>
</dbReference>
<proteinExistence type="predicted"/>
<evidence type="ECO:0000256" key="1">
    <source>
        <dbReference type="ARBA" id="ARBA00004496"/>
    </source>
</evidence>
<keyword evidence="5" id="KW-0808">Transferase</keyword>
<dbReference type="AlphaFoldDB" id="A0A2S7RX85"/>
<keyword evidence="2" id="KW-0813">Transport</keyword>
<feature type="domain" description="PTS EIIA type-4" evidence="8">
    <location>
        <begin position="1"/>
        <end position="126"/>
    </location>
</feature>
<keyword evidence="4" id="KW-0762">Sugar transport</keyword>
<evidence type="ECO:0000256" key="4">
    <source>
        <dbReference type="ARBA" id="ARBA00022597"/>
    </source>
</evidence>
<keyword evidence="6" id="KW-0598">Phosphotransferase system</keyword>
<sequence length="135" mass="15106">MIGILVTGHGEFPSGISSTVKMFFEDTTGYRYVDFKEGMNLMAYQDMVIEQIRELKKENSAVLIITDLFGGTPFNQAMMVAQEENYVDVITGLCLPVLMEAMMLRESATNTKDLIASLQETFITSFIDGNNLLNK</sequence>
<dbReference type="CDD" id="cd00006">
    <property type="entry name" value="PTS_IIA_man"/>
    <property type="match status" value="1"/>
</dbReference>
<dbReference type="GO" id="GO:0016020">
    <property type="term" value="C:membrane"/>
    <property type="evidence" value="ECO:0007669"/>
    <property type="project" value="InterPro"/>
</dbReference>
<dbReference type="PANTHER" id="PTHR33799:SF1">
    <property type="entry name" value="PTS SYSTEM MANNOSE-SPECIFIC EIIAB COMPONENT-RELATED"/>
    <property type="match status" value="1"/>
</dbReference>
<evidence type="ECO:0000256" key="2">
    <source>
        <dbReference type="ARBA" id="ARBA00022448"/>
    </source>
</evidence>
<dbReference type="InterPro" id="IPR036662">
    <property type="entry name" value="PTS_EIIA_man-typ_sf"/>
</dbReference>
<evidence type="ECO:0000313" key="10">
    <source>
        <dbReference type="Proteomes" id="UP000237934"/>
    </source>
</evidence>
<dbReference type="GO" id="GO:0009401">
    <property type="term" value="P:phosphoenolpyruvate-dependent sugar phosphotransferase system"/>
    <property type="evidence" value="ECO:0007669"/>
    <property type="project" value="UniProtKB-KW"/>
</dbReference>
<evidence type="ECO:0000259" key="8">
    <source>
        <dbReference type="PROSITE" id="PS51096"/>
    </source>
</evidence>
<organism evidence="9 10">
    <name type="scientific">Enterococcus mundtii</name>
    <dbReference type="NCBI Taxonomy" id="53346"/>
    <lineage>
        <taxon>Bacteria</taxon>
        <taxon>Bacillati</taxon>
        <taxon>Bacillota</taxon>
        <taxon>Bacilli</taxon>
        <taxon>Lactobacillales</taxon>
        <taxon>Enterococcaceae</taxon>
        <taxon>Enterococcus</taxon>
    </lineage>
</organism>
<dbReference type="GO" id="GO:0005737">
    <property type="term" value="C:cytoplasm"/>
    <property type="evidence" value="ECO:0007669"/>
    <property type="project" value="UniProtKB-SubCell"/>
</dbReference>
<name>A0A2S7RX85_ENTMU</name>
<keyword evidence="3" id="KW-0963">Cytoplasm</keyword>
<dbReference type="Gene3D" id="3.40.50.510">
    <property type="entry name" value="Phosphotransferase system, mannose-type IIA component"/>
    <property type="match status" value="1"/>
</dbReference>
<evidence type="ECO:0000256" key="5">
    <source>
        <dbReference type="ARBA" id="ARBA00022679"/>
    </source>
</evidence>
<dbReference type="Proteomes" id="UP000237934">
    <property type="component" value="Unassembled WGS sequence"/>
</dbReference>
<accession>A0A2S7RX85</accession>
<dbReference type="EMBL" id="PUAP01000011">
    <property type="protein sequence ID" value="PQF24657.1"/>
    <property type="molecule type" value="Genomic_DNA"/>
</dbReference>
<dbReference type="PROSITE" id="PS51096">
    <property type="entry name" value="PTS_EIIA_TYPE_4"/>
    <property type="match status" value="1"/>
</dbReference>
<dbReference type="InterPro" id="IPR004701">
    <property type="entry name" value="PTS_EIIA_man-typ"/>
</dbReference>
<evidence type="ECO:0000256" key="7">
    <source>
        <dbReference type="ARBA" id="ARBA00022777"/>
    </source>
</evidence>
<dbReference type="InterPro" id="IPR051471">
    <property type="entry name" value="Bacterial_PTS_sugar_comp"/>
</dbReference>
<evidence type="ECO:0000256" key="3">
    <source>
        <dbReference type="ARBA" id="ARBA00022490"/>
    </source>
</evidence>